<evidence type="ECO:0000313" key="4">
    <source>
        <dbReference type="Proteomes" id="UP000242875"/>
    </source>
</evidence>
<keyword evidence="4" id="KW-1185">Reference proteome</keyword>
<evidence type="ECO:0000256" key="1">
    <source>
        <dbReference type="SAM" id="Phobius"/>
    </source>
</evidence>
<gene>
    <name evidence="3" type="ORF">BZG36_03215</name>
</gene>
<keyword evidence="1" id="KW-1133">Transmembrane helix</keyword>
<feature type="domain" description="P5A-ATPase transmembrane helical hairpin" evidence="2">
    <location>
        <begin position="2"/>
        <end position="47"/>
    </location>
</feature>
<comment type="caution">
    <text evidence="3">The sequence shown here is derived from an EMBL/GenBank/DDBJ whole genome shotgun (WGS) entry which is preliminary data.</text>
</comment>
<reference evidence="3 4" key="1">
    <citation type="journal article" date="2017" name="Mycologia">
        <title>Bifiguratus adelaidae, gen. et sp. nov., a new member of Mucoromycotina in endophytic and soil-dwelling habitats.</title>
        <authorList>
            <person name="Torres-Cruz T.J."/>
            <person name="Billingsley Tobias T.L."/>
            <person name="Almatruk M."/>
            <person name="Hesse C."/>
            <person name="Kuske C.R."/>
            <person name="Desiro A."/>
            <person name="Benucci G.M."/>
            <person name="Bonito G."/>
            <person name="Stajich J.E."/>
            <person name="Dunlap C."/>
            <person name="Arnold A.E."/>
            <person name="Porras-Alfaro A."/>
        </authorList>
    </citation>
    <scope>NUCLEOTIDE SEQUENCE [LARGE SCALE GENOMIC DNA]</scope>
    <source>
        <strain evidence="3 4">AZ0501</strain>
    </source>
</reference>
<dbReference type="Pfam" id="PF23143">
    <property type="entry name" value="2TM_P5A-ATPase"/>
    <property type="match status" value="1"/>
</dbReference>
<sequence length="104" mass="12023">MVHYDRYIGSEEWTFITLGSIATLNALAFLVCQWSVSIKAMLTCTTETDVRKAQLIKIIPNRHKGTGTFCEIHRGKFNAQENGEISFVFQKKKYIWDGEKKMFL</sequence>
<organism evidence="3 4">
    <name type="scientific">Bifiguratus adelaidae</name>
    <dbReference type="NCBI Taxonomy" id="1938954"/>
    <lineage>
        <taxon>Eukaryota</taxon>
        <taxon>Fungi</taxon>
        <taxon>Fungi incertae sedis</taxon>
        <taxon>Mucoromycota</taxon>
        <taxon>Mucoromycotina</taxon>
        <taxon>Endogonomycetes</taxon>
        <taxon>Endogonales</taxon>
        <taxon>Endogonales incertae sedis</taxon>
        <taxon>Bifiguratus</taxon>
    </lineage>
</organism>
<feature type="transmembrane region" description="Helical" evidence="1">
    <location>
        <begin position="13"/>
        <end position="32"/>
    </location>
</feature>
<dbReference type="InterPro" id="IPR057255">
    <property type="entry name" value="2TM_P5A-ATPase"/>
</dbReference>
<dbReference type="OrthoDB" id="2428938at2759"/>
<protein>
    <recommendedName>
        <fullName evidence="2">P5A-ATPase transmembrane helical hairpin domain-containing protein</fullName>
    </recommendedName>
</protein>
<evidence type="ECO:0000259" key="2">
    <source>
        <dbReference type="Pfam" id="PF23143"/>
    </source>
</evidence>
<evidence type="ECO:0000313" key="3">
    <source>
        <dbReference type="EMBL" id="OZJ04373.1"/>
    </source>
</evidence>
<feature type="non-terminal residue" evidence="3">
    <location>
        <position position="104"/>
    </location>
</feature>
<proteinExistence type="predicted"/>
<dbReference type="EMBL" id="MVBO01000043">
    <property type="protein sequence ID" value="OZJ04373.1"/>
    <property type="molecule type" value="Genomic_DNA"/>
</dbReference>
<name>A0A261Y1A5_9FUNG</name>
<dbReference type="Proteomes" id="UP000242875">
    <property type="component" value="Unassembled WGS sequence"/>
</dbReference>
<dbReference type="AlphaFoldDB" id="A0A261Y1A5"/>
<keyword evidence="1" id="KW-0472">Membrane</keyword>
<keyword evidence="1" id="KW-0812">Transmembrane</keyword>
<accession>A0A261Y1A5</accession>